<comment type="PTM">
    <text evidence="8">Carboxylation is probably crucial for Mg(2+) binding and, consequently, for the gamma-phosphate positioning of ATP.</text>
</comment>
<keyword evidence="7 8" id="KW-0961">Cell wall biogenesis/degradation</keyword>
<comment type="function">
    <text evidence="8">Catalyzes the addition of an amino acid to the nucleotide precursor UDP-N-acetylmuramoyl-L-alanyl-D-glutamate (UMAG) in the biosynthesis of bacterial cell-wall peptidoglycan.</text>
</comment>
<keyword evidence="8" id="KW-0963">Cytoplasm</keyword>
<comment type="caution">
    <text evidence="13">The sequence shown here is derived from an EMBL/GenBank/DDBJ whole genome shotgun (WGS) entry which is preliminary data.</text>
</comment>
<dbReference type="AlphaFoldDB" id="A0A9D5I2C0"/>
<dbReference type="Gene3D" id="3.90.190.20">
    <property type="entry name" value="Mur ligase, C-terminal domain"/>
    <property type="match status" value="1"/>
</dbReference>
<keyword evidence="8" id="KW-0460">Magnesium</keyword>
<comment type="cofactor">
    <cofactor evidence="8">
        <name>Mg(2+)</name>
        <dbReference type="ChEBI" id="CHEBI:18420"/>
    </cofactor>
</comment>
<comment type="pathway">
    <text evidence="1 8 9">Cell wall biogenesis; peptidoglycan biosynthesis.</text>
</comment>
<dbReference type="PANTHER" id="PTHR23135:SF4">
    <property type="entry name" value="UDP-N-ACETYLMURAMOYL-L-ALANYL-D-GLUTAMATE--2,6-DIAMINOPIMELATE LIGASE MURE HOMOLOG, CHLOROPLASTIC"/>
    <property type="match status" value="1"/>
</dbReference>
<feature type="modified residue" description="N6-carboxylysine" evidence="8">
    <location>
        <position position="246"/>
    </location>
</feature>
<dbReference type="InterPro" id="IPR005761">
    <property type="entry name" value="UDP-N-AcMur-Glu-dNH2Pim_ligase"/>
</dbReference>
<feature type="binding site" evidence="8">
    <location>
        <position position="48"/>
    </location>
    <ligand>
        <name>UDP-N-acetyl-alpha-D-muramoyl-L-alanyl-D-glutamate</name>
        <dbReference type="ChEBI" id="CHEBI:83900"/>
    </ligand>
</feature>
<dbReference type="InterPro" id="IPR035911">
    <property type="entry name" value="MurE/MurF_N"/>
</dbReference>
<dbReference type="Pfam" id="PF02875">
    <property type="entry name" value="Mur_ligase_C"/>
    <property type="match status" value="1"/>
</dbReference>
<gene>
    <name evidence="8" type="primary">murE</name>
    <name evidence="13" type="ORF">AN965_03010</name>
</gene>
<feature type="domain" description="Mur ligase C-terminal" evidence="11">
    <location>
        <begin position="355"/>
        <end position="480"/>
    </location>
</feature>
<dbReference type="HAMAP" id="MF_00208">
    <property type="entry name" value="MurE"/>
    <property type="match status" value="1"/>
</dbReference>
<evidence type="ECO:0000256" key="4">
    <source>
        <dbReference type="ARBA" id="ARBA00022960"/>
    </source>
</evidence>
<dbReference type="SUPFAM" id="SSF53623">
    <property type="entry name" value="MurD-like peptide ligases, catalytic domain"/>
    <property type="match status" value="1"/>
</dbReference>
<feature type="binding site" evidence="8">
    <location>
        <position position="212"/>
    </location>
    <ligand>
        <name>UDP-N-acetyl-alpha-D-muramoyl-L-alanyl-D-glutamate</name>
        <dbReference type="ChEBI" id="CHEBI:83900"/>
    </ligand>
</feature>
<feature type="domain" description="Mur ligase N-terminal catalytic" evidence="10">
    <location>
        <begin position="40"/>
        <end position="120"/>
    </location>
</feature>
<dbReference type="SUPFAM" id="SSF53244">
    <property type="entry name" value="MurD-like peptide ligases, peptide-binding domain"/>
    <property type="match status" value="1"/>
</dbReference>
<dbReference type="Pfam" id="PF08245">
    <property type="entry name" value="Mur_ligase_M"/>
    <property type="match status" value="1"/>
</dbReference>
<evidence type="ECO:0000256" key="1">
    <source>
        <dbReference type="ARBA" id="ARBA00004752"/>
    </source>
</evidence>
<keyword evidence="8" id="KW-0436">Ligase</keyword>
<dbReference type="PANTHER" id="PTHR23135">
    <property type="entry name" value="MUR LIGASE FAMILY MEMBER"/>
    <property type="match status" value="1"/>
</dbReference>
<evidence type="ECO:0000256" key="7">
    <source>
        <dbReference type="ARBA" id="ARBA00023316"/>
    </source>
</evidence>
<evidence type="ECO:0000259" key="10">
    <source>
        <dbReference type="Pfam" id="PF01225"/>
    </source>
</evidence>
<evidence type="ECO:0000259" key="12">
    <source>
        <dbReference type="Pfam" id="PF08245"/>
    </source>
</evidence>
<keyword evidence="6 8" id="KW-0131">Cell cycle</keyword>
<keyword evidence="3 8" id="KW-0132">Cell division</keyword>
<dbReference type="NCBIfam" id="NF001126">
    <property type="entry name" value="PRK00139.1-4"/>
    <property type="match status" value="1"/>
</dbReference>
<dbReference type="InterPro" id="IPR036615">
    <property type="entry name" value="Mur_ligase_C_dom_sf"/>
</dbReference>
<dbReference type="GO" id="GO:0016881">
    <property type="term" value="F:acid-amino acid ligase activity"/>
    <property type="evidence" value="ECO:0007669"/>
    <property type="project" value="UniProtKB-UniRule"/>
</dbReference>
<keyword evidence="8" id="KW-0067">ATP-binding</keyword>
<organism evidence="13 14">
    <name type="scientific">Alkalicoccobacillus plakortidis</name>
    <dbReference type="NCBI Taxonomy" id="444060"/>
    <lineage>
        <taxon>Bacteria</taxon>
        <taxon>Bacillati</taxon>
        <taxon>Bacillota</taxon>
        <taxon>Bacilli</taxon>
        <taxon>Bacillales</taxon>
        <taxon>Bacillaceae</taxon>
        <taxon>Alkalicoccobacillus</taxon>
    </lineage>
</organism>
<feature type="binding site" evidence="8">
    <location>
        <begin position="134"/>
        <end position="140"/>
    </location>
    <ligand>
        <name>ATP</name>
        <dbReference type="ChEBI" id="CHEBI:30616"/>
    </ligand>
</feature>
<accession>A0A9D5I2C0</accession>
<comment type="subcellular location">
    <subcellularLocation>
        <location evidence="8 9">Cytoplasm</location>
    </subcellularLocation>
</comment>
<evidence type="ECO:0000259" key="11">
    <source>
        <dbReference type="Pfam" id="PF02875"/>
    </source>
</evidence>
<feature type="binding site" evidence="8">
    <location>
        <begin position="179"/>
        <end position="180"/>
    </location>
    <ligand>
        <name>UDP-N-acetyl-alpha-D-muramoyl-L-alanyl-D-glutamate</name>
        <dbReference type="ChEBI" id="CHEBI:83900"/>
    </ligand>
</feature>
<evidence type="ECO:0000313" key="13">
    <source>
        <dbReference type="EMBL" id="KQL58551.1"/>
    </source>
</evidence>
<evidence type="ECO:0000256" key="6">
    <source>
        <dbReference type="ARBA" id="ARBA00023306"/>
    </source>
</evidence>
<dbReference type="InterPro" id="IPR036565">
    <property type="entry name" value="Mur-like_cat_sf"/>
</dbReference>
<dbReference type="InterPro" id="IPR004101">
    <property type="entry name" value="Mur_ligase_C"/>
</dbReference>
<evidence type="ECO:0000256" key="5">
    <source>
        <dbReference type="ARBA" id="ARBA00022984"/>
    </source>
</evidence>
<keyword evidence="8" id="KW-0547">Nucleotide-binding</keyword>
<feature type="binding site" evidence="8">
    <location>
        <position position="214"/>
    </location>
    <ligand>
        <name>UDP-N-acetyl-alpha-D-muramoyl-L-alanyl-D-glutamate</name>
        <dbReference type="ChEBI" id="CHEBI:83900"/>
    </ligand>
</feature>
<dbReference type="GO" id="GO:0000287">
    <property type="term" value="F:magnesium ion binding"/>
    <property type="evidence" value="ECO:0007669"/>
    <property type="project" value="UniProtKB-UniRule"/>
</dbReference>
<keyword evidence="4 8" id="KW-0133">Cell shape</keyword>
<dbReference type="InterPro" id="IPR013221">
    <property type="entry name" value="Mur_ligase_cen"/>
</dbReference>
<dbReference type="GO" id="GO:0051301">
    <property type="term" value="P:cell division"/>
    <property type="evidence" value="ECO:0007669"/>
    <property type="project" value="UniProtKB-KW"/>
</dbReference>
<evidence type="ECO:0000256" key="3">
    <source>
        <dbReference type="ARBA" id="ARBA00022618"/>
    </source>
</evidence>
<feature type="binding site" evidence="8">
    <location>
        <position position="206"/>
    </location>
    <ligand>
        <name>UDP-N-acetyl-alpha-D-muramoyl-L-alanyl-D-glutamate</name>
        <dbReference type="ChEBI" id="CHEBI:83900"/>
    </ligand>
</feature>
<evidence type="ECO:0000256" key="2">
    <source>
        <dbReference type="ARBA" id="ARBA00005898"/>
    </source>
</evidence>
<keyword evidence="14" id="KW-1185">Reference proteome</keyword>
<evidence type="ECO:0000256" key="8">
    <source>
        <dbReference type="HAMAP-Rule" id="MF_00208"/>
    </source>
</evidence>
<reference evidence="13 14" key="1">
    <citation type="submission" date="2015-09" db="EMBL/GenBank/DDBJ databases">
        <title>Genome sequencing project for genomic taxonomy and phylogenomics of Bacillus-like bacteria.</title>
        <authorList>
            <person name="Liu B."/>
            <person name="Wang J."/>
            <person name="Zhu Y."/>
            <person name="Liu G."/>
            <person name="Chen Q."/>
            <person name="Chen Z."/>
            <person name="Lan J."/>
            <person name="Che J."/>
            <person name="Ge C."/>
            <person name="Shi H."/>
            <person name="Pan Z."/>
            <person name="Liu X."/>
        </authorList>
    </citation>
    <scope>NUCLEOTIDE SEQUENCE [LARGE SCALE GENOMIC DNA]</scope>
    <source>
        <strain evidence="13 14">DSM 19153</strain>
    </source>
</reference>
<dbReference type="SUPFAM" id="SSF63418">
    <property type="entry name" value="MurE/MurF N-terminal domain"/>
    <property type="match status" value="1"/>
</dbReference>
<dbReference type="NCBIfam" id="TIGR01085">
    <property type="entry name" value="murE"/>
    <property type="match status" value="1"/>
</dbReference>
<proteinExistence type="inferred from homology"/>
<dbReference type="GO" id="GO:0005737">
    <property type="term" value="C:cytoplasm"/>
    <property type="evidence" value="ECO:0007669"/>
    <property type="project" value="UniProtKB-SubCell"/>
</dbReference>
<dbReference type="Pfam" id="PF01225">
    <property type="entry name" value="Mur_ligase"/>
    <property type="match status" value="1"/>
</dbReference>
<comment type="caution">
    <text evidence="8">Lacks conserved residue(s) required for the propagation of feature annotation.</text>
</comment>
<dbReference type="GO" id="GO:0071555">
    <property type="term" value="P:cell wall organization"/>
    <property type="evidence" value="ECO:0007669"/>
    <property type="project" value="UniProtKB-KW"/>
</dbReference>
<dbReference type="GO" id="GO:0005524">
    <property type="term" value="F:ATP binding"/>
    <property type="evidence" value="ECO:0007669"/>
    <property type="project" value="UniProtKB-UniRule"/>
</dbReference>
<dbReference type="EC" id="6.3.2.-" evidence="8"/>
<dbReference type="Gene3D" id="3.40.1190.10">
    <property type="entry name" value="Mur-like, catalytic domain"/>
    <property type="match status" value="1"/>
</dbReference>
<dbReference type="Gene3D" id="3.40.1390.10">
    <property type="entry name" value="MurE/MurF, N-terminal domain"/>
    <property type="match status" value="1"/>
</dbReference>
<comment type="similarity">
    <text evidence="2 8">Belongs to the MurCDEF family. MurE subfamily.</text>
</comment>
<keyword evidence="5 8" id="KW-0573">Peptidoglycan synthesis</keyword>
<dbReference type="GO" id="GO:0008360">
    <property type="term" value="P:regulation of cell shape"/>
    <property type="evidence" value="ECO:0007669"/>
    <property type="project" value="UniProtKB-KW"/>
</dbReference>
<dbReference type="Proteomes" id="UP000051061">
    <property type="component" value="Unassembled WGS sequence"/>
</dbReference>
<dbReference type="GO" id="GO:0009252">
    <property type="term" value="P:peptidoglycan biosynthetic process"/>
    <property type="evidence" value="ECO:0007669"/>
    <property type="project" value="UniProtKB-UniRule"/>
</dbReference>
<evidence type="ECO:0000256" key="9">
    <source>
        <dbReference type="RuleBase" id="RU004135"/>
    </source>
</evidence>
<evidence type="ECO:0000313" key="14">
    <source>
        <dbReference type="Proteomes" id="UP000051061"/>
    </source>
</evidence>
<name>A0A9D5I2C0_9BACI</name>
<dbReference type="EMBL" id="LJJD01000007">
    <property type="protein sequence ID" value="KQL58551.1"/>
    <property type="molecule type" value="Genomic_DNA"/>
</dbReference>
<protein>
    <recommendedName>
        <fullName evidence="8">UDP-N-acetylmuramyl-tripeptide synthetase</fullName>
        <ecNumber evidence="8">6.3.2.-</ecNumber>
    </recommendedName>
    <alternativeName>
        <fullName evidence="8">UDP-MurNAc-tripeptide synthetase</fullName>
    </alternativeName>
</protein>
<feature type="domain" description="Mur ligase central" evidence="12">
    <location>
        <begin position="132"/>
        <end position="332"/>
    </location>
</feature>
<sequence length="515" mass="57109">MTTSTTHSLPNYGGTFLENLFQQSNVLETIAFVVGPSPATVHSITYDSRKVTTNSCFICIKGQHVDGHQYIDSAIKNGAQVIVGSEKELMMDWYFKRPDRTFVVVHDSKKALASFASAFYQNKHKELALTGITGTNGKTTITAYIRSLVNALGEPTASIGTAGVWDQYGKINVETTTPTTPESSDLYTLFDQLRENKTTHVAMEATSIALEQGRLHGLQFDIAVHSNLRPEHLDFHNTMEHYRNAKLKLFQQANKAVVNLDDAGMSAAIINSFQGELWTYSIEQEATVMAQKLQTQQSGTSFDLIVHGKRYSVMAPIFGEHNVANLLAAVTTCLVKGYAIEEIIRCFPLVKGAPGRFQLLTDYPGRQLIFDFAHSPFAFEKLFHTIKPFSYKRLILLIAGIGVRPSYLRPEIAKAVEGKADEIVVTVDHPGDEDPETVMADVISGFINKPEHLHLVGERGEAIQKALSLADEGDLILITGICMENYQIVKGKRLPYDDLKHIHLFLEQDTKTTSA</sequence>
<dbReference type="InterPro" id="IPR000713">
    <property type="entry name" value="Mur_ligase_N"/>
</dbReference>